<organism evidence="2 3">
    <name type="scientific">Svornostia abyssi</name>
    <dbReference type="NCBI Taxonomy" id="2898438"/>
    <lineage>
        <taxon>Bacteria</taxon>
        <taxon>Bacillati</taxon>
        <taxon>Actinomycetota</taxon>
        <taxon>Thermoleophilia</taxon>
        <taxon>Solirubrobacterales</taxon>
        <taxon>Baekduiaceae</taxon>
        <taxon>Svornostia</taxon>
    </lineage>
</organism>
<evidence type="ECO:0000313" key="3">
    <source>
        <dbReference type="Proteomes" id="UP001058860"/>
    </source>
</evidence>
<accession>A0ABY5PC60</accession>
<proteinExistence type="predicted"/>
<dbReference type="EMBL" id="CP088295">
    <property type="protein sequence ID" value="UUY02045.1"/>
    <property type="molecule type" value="Genomic_DNA"/>
</dbReference>
<keyword evidence="3" id="KW-1185">Reference proteome</keyword>
<protein>
    <submittedName>
        <fullName evidence="2">Uncharacterized protein</fullName>
    </submittedName>
</protein>
<dbReference type="Proteomes" id="UP001058860">
    <property type="component" value="Chromosome"/>
</dbReference>
<evidence type="ECO:0000313" key="2">
    <source>
        <dbReference type="EMBL" id="UUY02045.1"/>
    </source>
</evidence>
<sequence>MVLTEGPRLRFGRGDRLTAKWAAAARVLADEDAQGASYIDLRLPERPAAGGLAQLPTEQADEQADPGAATGAVPAPTPTPTP</sequence>
<gene>
    <name evidence="2" type="ORF">LRS13_15125</name>
</gene>
<name>A0ABY5PC60_9ACTN</name>
<feature type="region of interest" description="Disordered" evidence="1">
    <location>
        <begin position="49"/>
        <end position="82"/>
    </location>
</feature>
<reference evidence="3" key="1">
    <citation type="submission" date="2021-11" db="EMBL/GenBank/DDBJ databases">
        <title>Cultivation dependent microbiological survey of springs from the worlds oldest radium mine currently devoted to the extraction of radon-saturated water.</title>
        <authorList>
            <person name="Kapinusova G."/>
            <person name="Smrhova T."/>
            <person name="Strejcek M."/>
            <person name="Suman J."/>
            <person name="Jani K."/>
            <person name="Pajer P."/>
            <person name="Uhlik O."/>
        </authorList>
    </citation>
    <scope>NUCLEOTIDE SEQUENCE [LARGE SCALE GENOMIC DNA]</scope>
    <source>
        <strain evidence="3">J379</strain>
    </source>
</reference>
<evidence type="ECO:0000256" key="1">
    <source>
        <dbReference type="SAM" id="MobiDB-lite"/>
    </source>
</evidence>
<dbReference type="RefSeq" id="WP_353866879.1">
    <property type="nucleotide sequence ID" value="NZ_CP088295.1"/>
</dbReference>